<dbReference type="InterPro" id="IPR010359">
    <property type="entry name" value="IrrE_HExxH"/>
</dbReference>
<evidence type="ECO:0000259" key="1">
    <source>
        <dbReference type="Pfam" id="PF06114"/>
    </source>
</evidence>
<evidence type="ECO:0000313" key="2">
    <source>
        <dbReference type="EMBL" id="MBO1514300.1"/>
    </source>
</evidence>
<gene>
    <name evidence="2" type="ORF">I7822_21995</name>
</gene>
<dbReference type="RefSeq" id="WP_207981216.1">
    <property type="nucleotide sequence ID" value="NZ_JAGDEL010000021.1"/>
</dbReference>
<keyword evidence="3" id="KW-1185">Reference proteome</keyword>
<name>A0ABS3N8C7_9BACI</name>
<dbReference type="EMBL" id="JAGDEL010000021">
    <property type="protein sequence ID" value="MBO1514300.1"/>
    <property type="molecule type" value="Genomic_DNA"/>
</dbReference>
<evidence type="ECO:0000313" key="3">
    <source>
        <dbReference type="Proteomes" id="UP000663981"/>
    </source>
</evidence>
<sequence>MQLSQLLPIETTDMWEERANKVLSHFPFKYADEIDMYEICRRFGIKIKPLDKHYFDDDDWNELYHGDLKAFTVPKPKGRRGTIYLRPGLDHIEKRIILAEEFCHCYSHHISQVAADGALVAKTEAQAKRMSAYLLMPSRFIENIYAAAAEEAVFISDIADHFVVTEEFARYRLELIYHHRVDGVGPVRNKVGSIEWLE</sequence>
<protein>
    <submittedName>
        <fullName evidence="2">ImmA/IrrE family metallo-endopeptidase</fullName>
    </submittedName>
</protein>
<proteinExistence type="predicted"/>
<reference evidence="2 3" key="1">
    <citation type="submission" date="2021-03" db="EMBL/GenBank/DDBJ databases">
        <title>Whole genome sequence of Metabacillus bambusae BG109.</title>
        <authorList>
            <person name="Jeong J.W."/>
        </authorList>
    </citation>
    <scope>NUCLEOTIDE SEQUENCE [LARGE SCALE GENOMIC DNA]</scope>
    <source>
        <strain evidence="2 3">BG109</strain>
    </source>
</reference>
<dbReference type="Pfam" id="PF06114">
    <property type="entry name" value="Peptidase_M78"/>
    <property type="match status" value="1"/>
</dbReference>
<dbReference type="Proteomes" id="UP000663981">
    <property type="component" value="Unassembled WGS sequence"/>
</dbReference>
<comment type="caution">
    <text evidence="2">The sequence shown here is derived from an EMBL/GenBank/DDBJ whole genome shotgun (WGS) entry which is preliminary data.</text>
</comment>
<organism evidence="2 3">
    <name type="scientific">Metabacillus bambusae</name>
    <dbReference type="NCBI Taxonomy" id="2795218"/>
    <lineage>
        <taxon>Bacteria</taxon>
        <taxon>Bacillati</taxon>
        <taxon>Bacillota</taxon>
        <taxon>Bacilli</taxon>
        <taxon>Bacillales</taxon>
        <taxon>Bacillaceae</taxon>
        <taxon>Metabacillus</taxon>
    </lineage>
</organism>
<feature type="domain" description="IrrE N-terminal-like" evidence="1">
    <location>
        <begin position="41"/>
        <end position="174"/>
    </location>
</feature>
<accession>A0ABS3N8C7</accession>